<dbReference type="SMART" id="SM01232">
    <property type="entry name" value="H2TH"/>
    <property type="match status" value="1"/>
</dbReference>
<keyword evidence="10" id="KW-0234">DNA repair</keyword>
<evidence type="ECO:0000256" key="4">
    <source>
        <dbReference type="ARBA" id="ARBA00022723"/>
    </source>
</evidence>
<protein>
    <recommendedName>
        <fullName evidence="3">DNA-(apurinic or apyrimidinic site) lyase</fullName>
        <ecNumber evidence="3">4.2.99.18</ecNumber>
    </recommendedName>
</protein>
<gene>
    <name evidence="17" type="ORF">AB2L28_06835</name>
</gene>
<feature type="domain" description="Formamidopyrimidine-DNA glycosylase catalytic" evidence="16">
    <location>
        <begin position="1"/>
        <end position="97"/>
    </location>
</feature>
<evidence type="ECO:0000313" key="17">
    <source>
        <dbReference type="EMBL" id="MEZ0491950.1"/>
    </source>
</evidence>
<evidence type="ECO:0000256" key="13">
    <source>
        <dbReference type="ARBA" id="ARBA00023295"/>
    </source>
</evidence>
<dbReference type="RefSeq" id="WP_370718003.1">
    <property type="nucleotide sequence ID" value="NZ_JBGGTQ010000003.1"/>
</dbReference>
<evidence type="ECO:0000259" key="16">
    <source>
        <dbReference type="PROSITE" id="PS51068"/>
    </source>
</evidence>
<evidence type="ECO:0000256" key="12">
    <source>
        <dbReference type="ARBA" id="ARBA00023268"/>
    </source>
</evidence>
<keyword evidence="5" id="KW-0227">DNA damage</keyword>
<dbReference type="InterPro" id="IPR000214">
    <property type="entry name" value="Znf_DNA_glyclase/AP_lyase"/>
</dbReference>
<dbReference type="PROSITE" id="PS51068">
    <property type="entry name" value="FPG_CAT"/>
    <property type="match status" value="1"/>
</dbReference>
<evidence type="ECO:0000256" key="2">
    <source>
        <dbReference type="ARBA" id="ARBA00009409"/>
    </source>
</evidence>
<dbReference type="InterPro" id="IPR012319">
    <property type="entry name" value="FPG_cat"/>
</dbReference>
<keyword evidence="18" id="KW-1185">Reference proteome</keyword>
<keyword evidence="13" id="KW-0326">Glycosidase</keyword>
<dbReference type="PANTHER" id="PTHR42697:SF3">
    <property type="entry name" value="ENDONUCLEASE 8 1"/>
    <property type="match status" value="1"/>
</dbReference>
<evidence type="ECO:0000259" key="15">
    <source>
        <dbReference type="PROSITE" id="PS51066"/>
    </source>
</evidence>
<dbReference type="PANTHER" id="PTHR42697">
    <property type="entry name" value="ENDONUCLEASE 8"/>
    <property type="match status" value="1"/>
</dbReference>
<keyword evidence="6 14" id="KW-0863">Zinc-finger</keyword>
<keyword evidence="7" id="KW-0378">Hydrolase</keyword>
<reference evidence="17 18" key="1">
    <citation type="submission" date="2024-07" db="EMBL/GenBank/DDBJ databases">
        <authorList>
            <person name="Thanompreechachai J."/>
            <person name="Duangmal K."/>
        </authorList>
    </citation>
    <scope>NUCLEOTIDE SEQUENCE [LARGE SCALE GENOMIC DNA]</scope>
    <source>
        <strain evidence="17 18">TBRC 1896</strain>
    </source>
</reference>
<proteinExistence type="inferred from homology"/>
<dbReference type="Pfam" id="PF01149">
    <property type="entry name" value="Fapy_DNA_glyco"/>
    <property type="match status" value="1"/>
</dbReference>
<evidence type="ECO:0000256" key="8">
    <source>
        <dbReference type="ARBA" id="ARBA00022833"/>
    </source>
</evidence>
<comment type="cofactor">
    <cofactor evidence="1">
        <name>Zn(2+)</name>
        <dbReference type="ChEBI" id="CHEBI:29105"/>
    </cofactor>
</comment>
<dbReference type="Gene3D" id="1.10.8.50">
    <property type="match status" value="1"/>
</dbReference>
<dbReference type="InterPro" id="IPR010979">
    <property type="entry name" value="Ribosomal_uS13-like_H2TH"/>
</dbReference>
<dbReference type="Gene3D" id="3.20.190.10">
    <property type="entry name" value="MutM-like, N-terminal"/>
    <property type="match status" value="1"/>
</dbReference>
<sequence length="265" mass="28991">MPEGHTVRRDAHRLAARFAGSPVVVSSPQGRFEQGAALLDGRTLVSTDAHGKHLLAAFDDGRVLHVHLGLYGKWTEGDGVPDAPRGQVRLRLEGERGWADLRGPTACEVLDSGGVDALRSRLGADPLRADADPAVAWARVHRSRSSTAGLLMQQEVVAGVGVVYRAEVLFRAGINPYRPGRELGEGEWVAVWDDLVTLMAAGVRAGRIVTTRPEHRARRTGRPTRADSWYAYRRQGQPCRVCGTEIAYAQLAQRHLTWCPSCQPR</sequence>
<comment type="similarity">
    <text evidence="2">Belongs to the FPG family.</text>
</comment>
<evidence type="ECO:0000256" key="9">
    <source>
        <dbReference type="ARBA" id="ARBA00023125"/>
    </source>
</evidence>
<dbReference type="SMART" id="SM00898">
    <property type="entry name" value="Fapy_DNA_glyco"/>
    <property type="match status" value="1"/>
</dbReference>
<keyword evidence="12" id="KW-0511">Multifunctional enzyme</keyword>
<keyword evidence="8" id="KW-0862">Zinc</keyword>
<keyword evidence="4" id="KW-0479">Metal-binding</keyword>
<evidence type="ECO:0000256" key="11">
    <source>
        <dbReference type="ARBA" id="ARBA00023239"/>
    </source>
</evidence>
<comment type="caution">
    <text evidence="17">The sequence shown here is derived from an EMBL/GenBank/DDBJ whole genome shotgun (WGS) entry which is preliminary data.</text>
</comment>
<dbReference type="CDD" id="cd08970">
    <property type="entry name" value="AcNei1_N"/>
    <property type="match status" value="1"/>
</dbReference>
<evidence type="ECO:0000313" key="18">
    <source>
        <dbReference type="Proteomes" id="UP001566476"/>
    </source>
</evidence>
<evidence type="ECO:0000256" key="6">
    <source>
        <dbReference type="ARBA" id="ARBA00022771"/>
    </source>
</evidence>
<dbReference type="PROSITE" id="PS51066">
    <property type="entry name" value="ZF_FPG_2"/>
    <property type="match status" value="1"/>
</dbReference>
<evidence type="ECO:0000256" key="1">
    <source>
        <dbReference type="ARBA" id="ARBA00001947"/>
    </source>
</evidence>
<dbReference type="Pfam" id="PF06831">
    <property type="entry name" value="H2TH"/>
    <property type="match status" value="1"/>
</dbReference>
<dbReference type="SUPFAM" id="SSF57716">
    <property type="entry name" value="Glucocorticoid receptor-like (DNA-binding domain)"/>
    <property type="match status" value="1"/>
</dbReference>
<name>A0ABV4I1Q0_9ACTN</name>
<accession>A0ABV4I1Q0</accession>
<dbReference type="InterPro" id="IPR010663">
    <property type="entry name" value="Znf_FPG/IleRS"/>
</dbReference>
<evidence type="ECO:0000256" key="5">
    <source>
        <dbReference type="ARBA" id="ARBA00022763"/>
    </source>
</evidence>
<dbReference type="SUPFAM" id="SSF46946">
    <property type="entry name" value="S13-like H2TH domain"/>
    <property type="match status" value="1"/>
</dbReference>
<evidence type="ECO:0000256" key="14">
    <source>
        <dbReference type="PROSITE-ProRule" id="PRU00391"/>
    </source>
</evidence>
<keyword evidence="11" id="KW-0456">Lyase</keyword>
<evidence type="ECO:0000256" key="3">
    <source>
        <dbReference type="ARBA" id="ARBA00012720"/>
    </source>
</evidence>
<evidence type="ECO:0000256" key="7">
    <source>
        <dbReference type="ARBA" id="ARBA00022801"/>
    </source>
</evidence>
<dbReference type="SUPFAM" id="SSF81624">
    <property type="entry name" value="N-terminal domain of MutM-like DNA repair proteins"/>
    <property type="match status" value="1"/>
</dbReference>
<dbReference type="InterPro" id="IPR035937">
    <property type="entry name" value="FPG_N"/>
</dbReference>
<dbReference type="Pfam" id="PF06827">
    <property type="entry name" value="zf-FPG_IleRS"/>
    <property type="match status" value="1"/>
</dbReference>
<dbReference type="EMBL" id="JBGGTQ010000003">
    <property type="protein sequence ID" value="MEZ0491950.1"/>
    <property type="molecule type" value="Genomic_DNA"/>
</dbReference>
<evidence type="ECO:0000256" key="10">
    <source>
        <dbReference type="ARBA" id="ARBA00023204"/>
    </source>
</evidence>
<keyword evidence="9" id="KW-0238">DNA-binding</keyword>
<dbReference type="EC" id="4.2.99.18" evidence="3"/>
<dbReference type="Proteomes" id="UP001566476">
    <property type="component" value="Unassembled WGS sequence"/>
</dbReference>
<feature type="domain" description="FPG-type" evidence="15">
    <location>
        <begin position="230"/>
        <end position="264"/>
    </location>
</feature>
<dbReference type="InterPro" id="IPR015886">
    <property type="entry name" value="H2TH_FPG"/>
</dbReference>
<organism evidence="17 18">
    <name type="scientific">Kineococcus mangrovi</name>
    <dbReference type="NCBI Taxonomy" id="1660183"/>
    <lineage>
        <taxon>Bacteria</taxon>
        <taxon>Bacillati</taxon>
        <taxon>Actinomycetota</taxon>
        <taxon>Actinomycetes</taxon>
        <taxon>Kineosporiales</taxon>
        <taxon>Kineosporiaceae</taxon>
        <taxon>Kineococcus</taxon>
    </lineage>
</organism>